<dbReference type="AlphaFoldDB" id="A0A2P7BFD7"/>
<evidence type="ECO:0000313" key="3">
    <source>
        <dbReference type="EMBL" id="PSH65142.1"/>
    </source>
</evidence>
<feature type="signal peptide" evidence="2">
    <location>
        <begin position="1"/>
        <end position="27"/>
    </location>
</feature>
<organism evidence="3 4">
    <name type="scientific">Phyllobacterium sophorae</name>
    <dbReference type="NCBI Taxonomy" id="1520277"/>
    <lineage>
        <taxon>Bacteria</taxon>
        <taxon>Pseudomonadati</taxon>
        <taxon>Pseudomonadota</taxon>
        <taxon>Alphaproteobacteria</taxon>
        <taxon>Hyphomicrobiales</taxon>
        <taxon>Phyllobacteriaceae</taxon>
        <taxon>Phyllobacterium</taxon>
    </lineage>
</organism>
<name>A0A2P7BFD7_9HYPH</name>
<keyword evidence="4" id="KW-1185">Reference proteome</keyword>
<dbReference type="EMBL" id="PGGM01000003">
    <property type="protein sequence ID" value="PSH65142.1"/>
    <property type="molecule type" value="Genomic_DNA"/>
</dbReference>
<evidence type="ECO:0008006" key="5">
    <source>
        <dbReference type="Google" id="ProtNLM"/>
    </source>
</evidence>
<evidence type="ECO:0000256" key="1">
    <source>
        <dbReference type="SAM" id="MobiDB-lite"/>
    </source>
</evidence>
<feature type="region of interest" description="Disordered" evidence="1">
    <location>
        <begin position="61"/>
        <end position="85"/>
    </location>
</feature>
<keyword evidence="2" id="KW-0732">Signal</keyword>
<evidence type="ECO:0000256" key="2">
    <source>
        <dbReference type="SAM" id="SignalP"/>
    </source>
</evidence>
<protein>
    <recommendedName>
        <fullName evidence="5">BA14K family protein</fullName>
    </recommendedName>
</protein>
<evidence type="ECO:0000313" key="4">
    <source>
        <dbReference type="Proteomes" id="UP000241764"/>
    </source>
</evidence>
<gene>
    <name evidence="3" type="ORF">CU103_08945</name>
</gene>
<proteinExistence type="predicted"/>
<feature type="chain" id="PRO_5015187768" description="BA14K family protein" evidence="2">
    <location>
        <begin position="28"/>
        <end position="120"/>
    </location>
</feature>
<comment type="caution">
    <text evidence="3">The sequence shown here is derived from an EMBL/GenBank/DDBJ whole genome shotgun (WGS) entry which is preliminary data.</text>
</comment>
<reference evidence="4" key="1">
    <citation type="submission" date="2017-11" db="EMBL/GenBank/DDBJ databases">
        <authorList>
            <person name="Kuznetsova I."/>
            <person name="Sazanova A."/>
            <person name="Chirak E."/>
            <person name="Safronova V."/>
            <person name="Willems A."/>
        </authorList>
    </citation>
    <scope>NUCLEOTIDE SEQUENCE [LARGE SCALE GENOMIC DNA]</scope>
    <source>
        <strain evidence="4">CCBAU 03422</strain>
    </source>
</reference>
<dbReference type="Proteomes" id="UP000241764">
    <property type="component" value="Unassembled WGS sequence"/>
</dbReference>
<sequence length="120" mass="14404">MQKIVSLLTAAFLAVIMAVTSVGAATAAPTAVQVVPAGFQVTQAQYRDDRGYEYRKKKHWDRRDRGEDRYESRRDRREHRYESRRDRRGYWHGHRGYREHRRGYRRHSDGYWYPLTIFGL</sequence>
<accession>A0A2P7BFD7</accession>